<dbReference type="InterPro" id="IPR011335">
    <property type="entry name" value="Restrct_endonuc-II-like"/>
</dbReference>
<dbReference type="HAMAP" id="MF_00048">
    <property type="entry name" value="UPF0102"/>
    <property type="match status" value="1"/>
</dbReference>
<dbReference type="RefSeq" id="WP_003657335.1">
    <property type="nucleotide sequence ID" value="NZ_CP007669.1"/>
</dbReference>
<evidence type="ECO:0000313" key="5">
    <source>
        <dbReference type="Proteomes" id="UP000268436"/>
    </source>
</evidence>
<reference evidence="5 6" key="1">
    <citation type="submission" date="2018-12" db="EMBL/GenBank/DDBJ databases">
        <title>Persistence of Moraxella catarrhalis in Chronic Obstructive Pulmonary Disease and Regulation of the Hag/MID Adhesin.</title>
        <authorList>
            <person name="Murphy T."/>
            <person name="Zhao X."/>
            <person name="Vyas G."/>
            <person name="Aluvathingal J."/>
            <person name="Nadendla S."/>
            <person name="Tallon L."/>
            <person name="Tettelin H."/>
        </authorList>
    </citation>
    <scope>NUCLEOTIDE SEQUENCE [LARGE SCALE GENOMIC DNA]</scope>
    <source>
        <strain evidence="4 5">173P27B1</strain>
        <strain evidence="3 6">46P58B1</strain>
    </source>
</reference>
<dbReference type="GO" id="GO:0003676">
    <property type="term" value="F:nucleic acid binding"/>
    <property type="evidence" value="ECO:0007669"/>
    <property type="project" value="InterPro"/>
</dbReference>
<dbReference type="AlphaFoldDB" id="A0A3A9RDX7"/>
<evidence type="ECO:0000313" key="3">
    <source>
        <dbReference type="EMBL" id="AZQ93878.1"/>
    </source>
</evidence>
<dbReference type="Gene3D" id="3.40.1350.10">
    <property type="match status" value="1"/>
</dbReference>
<comment type="similarity">
    <text evidence="1 2">Belongs to the UPF0102 family.</text>
</comment>
<dbReference type="PANTHER" id="PTHR34039:SF1">
    <property type="entry name" value="UPF0102 PROTEIN YRAN"/>
    <property type="match status" value="1"/>
</dbReference>
<dbReference type="EMBL" id="CP034662">
    <property type="protein sequence ID" value="AZQ93878.1"/>
    <property type="molecule type" value="Genomic_DNA"/>
</dbReference>
<sequence>MGRQLNNKTIKRKQGDVFEQLAVDKLKQAGYEIILTNFTTPFVGEIDIIARQPLEQSHRLVQPRFCTVFVEVRSRTSSVYGTALESVTSKKQAKIYRTAERFLINYPKYIDDAYRFDVMVFDLVDGLIEHEWIKNAF</sequence>
<evidence type="ECO:0000256" key="1">
    <source>
        <dbReference type="ARBA" id="ARBA00006738"/>
    </source>
</evidence>
<dbReference type="OMA" id="TLRCRNY"/>
<name>A0A3A9RDX7_MORCA</name>
<dbReference type="Pfam" id="PF02021">
    <property type="entry name" value="UPF0102"/>
    <property type="match status" value="1"/>
</dbReference>
<dbReference type="Proteomes" id="UP000268436">
    <property type="component" value="Unassembled WGS sequence"/>
</dbReference>
<dbReference type="KEGG" id="mcat:MC25239_01666"/>
<accession>A0A3A9RDX7</accession>
<organism evidence="3 6">
    <name type="scientific">Moraxella catarrhalis</name>
    <name type="common">Branhamella catarrhalis</name>
    <dbReference type="NCBI Taxonomy" id="480"/>
    <lineage>
        <taxon>Bacteria</taxon>
        <taxon>Pseudomonadati</taxon>
        <taxon>Pseudomonadota</taxon>
        <taxon>Gammaproteobacteria</taxon>
        <taxon>Moraxellales</taxon>
        <taxon>Moraxellaceae</taxon>
        <taxon>Moraxella</taxon>
    </lineage>
</organism>
<dbReference type="InterPro" id="IPR011856">
    <property type="entry name" value="tRNA_endonuc-like_dom_sf"/>
</dbReference>
<dbReference type="PANTHER" id="PTHR34039">
    <property type="entry name" value="UPF0102 PROTEIN YRAN"/>
    <property type="match status" value="1"/>
</dbReference>
<dbReference type="Proteomes" id="UP000280228">
    <property type="component" value="Chromosome"/>
</dbReference>
<dbReference type="EMBL" id="RYER01000017">
    <property type="protein sequence ID" value="RUO16401.1"/>
    <property type="molecule type" value="Genomic_DNA"/>
</dbReference>
<dbReference type="SUPFAM" id="SSF52980">
    <property type="entry name" value="Restriction endonuclease-like"/>
    <property type="match status" value="1"/>
</dbReference>
<dbReference type="InterPro" id="IPR003509">
    <property type="entry name" value="UPF0102_YraN-like"/>
</dbReference>
<evidence type="ECO:0000256" key="2">
    <source>
        <dbReference type="HAMAP-Rule" id="MF_00048"/>
    </source>
</evidence>
<evidence type="ECO:0000313" key="6">
    <source>
        <dbReference type="Proteomes" id="UP000280228"/>
    </source>
</evidence>
<dbReference type="GeneID" id="66586626"/>
<dbReference type="NCBIfam" id="NF009150">
    <property type="entry name" value="PRK12497.1-3"/>
    <property type="match status" value="1"/>
</dbReference>
<keyword evidence="5" id="KW-1185">Reference proteome</keyword>
<evidence type="ECO:0000313" key="4">
    <source>
        <dbReference type="EMBL" id="RUO16401.1"/>
    </source>
</evidence>
<dbReference type="NCBIfam" id="TIGR00252">
    <property type="entry name" value="YraN family protein"/>
    <property type="match status" value="1"/>
</dbReference>
<proteinExistence type="inferred from homology"/>
<protein>
    <recommendedName>
        <fullName evidence="2">UPF0102 protein EJK53_2076</fullName>
    </recommendedName>
</protein>
<gene>
    <name evidence="3" type="ORF">EJK53_2076</name>
    <name evidence="4" type="ORF">EJK54_1650</name>
</gene>